<accession>A0AAE1QM24</accession>
<proteinExistence type="predicted"/>
<evidence type="ECO:0000256" key="1">
    <source>
        <dbReference type="SAM" id="MobiDB-lite"/>
    </source>
</evidence>
<evidence type="ECO:0000313" key="3">
    <source>
        <dbReference type="Proteomes" id="UP001292094"/>
    </source>
</evidence>
<feature type="compositionally biased region" description="Basic and acidic residues" evidence="1">
    <location>
        <begin position="91"/>
        <end position="102"/>
    </location>
</feature>
<keyword evidence="3" id="KW-1185">Reference proteome</keyword>
<sequence length="102" mass="12174">MCTQRDGRSSTTYHRGVGRDCVRLMAPDNHTTTTLQPHYNTFNIFTGLKPSIILVVQICLHSLSSYRRNTVICVERREIERREKKKKREGRRRERDREKKKE</sequence>
<name>A0AAE1QM24_9EUCA</name>
<comment type="caution">
    <text evidence="2">The sequence shown here is derived from an EMBL/GenBank/DDBJ whole genome shotgun (WGS) entry which is preliminary data.</text>
</comment>
<organism evidence="2 3">
    <name type="scientific">Petrolisthes manimaculis</name>
    <dbReference type="NCBI Taxonomy" id="1843537"/>
    <lineage>
        <taxon>Eukaryota</taxon>
        <taxon>Metazoa</taxon>
        <taxon>Ecdysozoa</taxon>
        <taxon>Arthropoda</taxon>
        <taxon>Crustacea</taxon>
        <taxon>Multicrustacea</taxon>
        <taxon>Malacostraca</taxon>
        <taxon>Eumalacostraca</taxon>
        <taxon>Eucarida</taxon>
        <taxon>Decapoda</taxon>
        <taxon>Pleocyemata</taxon>
        <taxon>Anomura</taxon>
        <taxon>Galatheoidea</taxon>
        <taxon>Porcellanidae</taxon>
        <taxon>Petrolisthes</taxon>
    </lineage>
</organism>
<feature type="region of interest" description="Disordered" evidence="1">
    <location>
        <begin position="77"/>
        <end position="102"/>
    </location>
</feature>
<protein>
    <submittedName>
        <fullName evidence="2">Uncharacterized protein</fullName>
    </submittedName>
</protein>
<dbReference type="EMBL" id="JAWZYT010000030">
    <property type="protein sequence ID" value="KAK4329160.1"/>
    <property type="molecule type" value="Genomic_DNA"/>
</dbReference>
<dbReference type="AlphaFoldDB" id="A0AAE1QM24"/>
<evidence type="ECO:0000313" key="2">
    <source>
        <dbReference type="EMBL" id="KAK4329160.1"/>
    </source>
</evidence>
<dbReference type="Proteomes" id="UP001292094">
    <property type="component" value="Unassembled WGS sequence"/>
</dbReference>
<reference evidence="2" key="1">
    <citation type="submission" date="2023-11" db="EMBL/GenBank/DDBJ databases">
        <title>Genome assemblies of two species of porcelain crab, Petrolisthes cinctipes and Petrolisthes manimaculis (Anomura: Porcellanidae).</title>
        <authorList>
            <person name="Angst P."/>
        </authorList>
    </citation>
    <scope>NUCLEOTIDE SEQUENCE</scope>
    <source>
        <strain evidence="2">PB745_02</strain>
        <tissue evidence="2">Gill</tissue>
    </source>
</reference>
<gene>
    <name evidence="2" type="ORF">Pmani_000453</name>
</gene>